<proteinExistence type="predicted"/>
<dbReference type="InParanoid" id="A0A0C2SFR9"/>
<dbReference type="STRING" id="946122.A0A0C2SFR9"/>
<dbReference type="Proteomes" id="UP000054549">
    <property type="component" value="Unassembled WGS sequence"/>
</dbReference>
<name>A0A0C2SFR9_AMAMK</name>
<feature type="non-terminal residue" evidence="1">
    <location>
        <position position="112"/>
    </location>
</feature>
<protein>
    <submittedName>
        <fullName evidence="1">Uncharacterized protein</fullName>
    </submittedName>
</protein>
<organism evidence="1 2">
    <name type="scientific">Amanita muscaria (strain Koide BX008)</name>
    <dbReference type="NCBI Taxonomy" id="946122"/>
    <lineage>
        <taxon>Eukaryota</taxon>
        <taxon>Fungi</taxon>
        <taxon>Dikarya</taxon>
        <taxon>Basidiomycota</taxon>
        <taxon>Agaricomycotina</taxon>
        <taxon>Agaricomycetes</taxon>
        <taxon>Agaricomycetidae</taxon>
        <taxon>Agaricales</taxon>
        <taxon>Pluteineae</taxon>
        <taxon>Amanitaceae</taxon>
        <taxon>Amanita</taxon>
    </lineage>
</organism>
<accession>A0A0C2SFR9</accession>
<evidence type="ECO:0000313" key="1">
    <source>
        <dbReference type="EMBL" id="KIL61935.1"/>
    </source>
</evidence>
<keyword evidence="2" id="KW-1185">Reference proteome</keyword>
<reference evidence="1 2" key="1">
    <citation type="submission" date="2014-04" db="EMBL/GenBank/DDBJ databases">
        <title>Evolutionary Origins and Diversification of the Mycorrhizal Mutualists.</title>
        <authorList>
            <consortium name="DOE Joint Genome Institute"/>
            <consortium name="Mycorrhizal Genomics Consortium"/>
            <person name="Kohler A."/>
            <person name="Kuo A."/>
            <person name="Nagy L.G."/>
            <person name="Floudas D."/>
            <person name="Copeland A."/>
            <person name="Barry K.W."/>
            <person name="Cichocki N."/>
            <person name="Veneault-Fourrey C."/>
            <person name="LaButti K."/>
            <person name="Lindquist E.A."/>
            <person name="Lipzen A."/>
            <person name="Lundell T."/>
            <person name="Morin E."/>
            <person name="Murat C."/>
            <person name="Riley R."/>
            <person name="Ohm R."/>
            <person name="Sun H."/>
            <person name="Tunlid A."/>
            <person name="Henrissat B."/>
            <person name="Grigoriev I.V."/>
            <person name="Hibbett D.S."/>
            <person name="Martin F."/>
        </authorList>
    </citation>
    <scope>NUCLEOTIDE SEQUENCE [LARGE SCALE GENOMIC DNA]</scope>
    <source>
        <strain evidence="1 2">Koide BX008</strain>
    </source>
</reference>
<dbReference type="OrthoDB" id="4743193at2759"/>
<dbReference type="AlphaFoldDB" id="A0A0C2SFR9"/>
<evidence type="ECO:0000313" key="2">
    <source>
        <dbReference type="Proteomes" id="UP000054549"/>
    </source>
</evidence>
<dbReference type="HOGENOM" id="CLU_142990_0_0_1"/>
<feature type="non-terminal residue" evidence="1">
    <location>
        <position position="1"/>
    </location>
</feature>
<dbReference type="EMBL" id="KN818277">
    <property type="protein sequence ID" value="KIL61935.1"/>
    <property type="molecule type" value="Genomic_DNA"/>
</dbReference>
<sequence>RKVTCISILLHSSNQRCNSLQTLISLFLHAANAPETVHELLSSIGLAVSMSTTHNSINNLSLQMMKDIRTKGQTMHMLWAFDNVDIYMRHPTPTIGQSDTLIHLTSAIGIPL</sequence>
<gene>
    <name evidence="1" type="ORF">M378DRAFT_47018</name>
</gene>